<sequence length="69" mass="8159">VEIYETITNWKNNPEFLSEFSKFDKEVIVKNTSYNIDGITIHNSKFIGYIEQKLKESVEINNINEITFK</sequence>
<proteinExistence type="predicted"/>
<keyword evidence="2" id="KW-1185">Reference proteome</keyword>
<gene>
    <name evidence="1" type="ORF">GMARGA_LOCUS27145</name>
</gene>
<dbReference type="EMBL" id="CAJVQB010032773">
    <property type="protein sequence ID" value="CAG8818792.1"/>
    <property type="molecule type" value="Genomic_DNA"/>
</dbReference>
<accession>A0ABN7W6R7</accession>
<dbReference type="Proteomes" id="UP000789901">
    <property type="component" value="Unassembled WGS sequence"/>
</dbReference>
<reference evidence="1 2" key="1">
    <citation type="submission" date="2021-06" db="EMBL/GenBank/DDBJ databases">
        <authorList>
            <person name="Kallberg Y."/>
            <person name="Tangrot J."/>
            <person name="Rosling A."/>
        </authorList>
    </citation>
    <scope>NUCLEOTIDE SEQUENCE [LARGE SCALE GENOMIC DNA]</scope>
    <source>
        <strain evidence="1 2">120-4 pot B 10/14</strain>
    </source>
</reference>
<evidence type="ECO:0000313" key="1">
    <source>
        <dbReference type="EMBL" id="CAG8818792.1"/>
    </source>
</evidence>
<comment type="caution">
    <text evidence="1">The sequence shown here is derived from an EMBL/GenBank/DDBJ whole genome shotgun (WGS) entry which is preliminary data.</text>
</comment>
<organism evidence="1 2">
    <name type="scientific">Gigaspora margarita</name>
    <dbReference type="NCBI Taxonomy" id="4874"/>
    <lineage>
        <taxon>Eukaryota</taxon>
        <taxon>Fungi</taxon>
        <taxon>Fungi incertae sedis</taxon>
        <taxon>Mucoromycota</taxon>
        <taxon>Glomeromycotina</taxon>
        <taxon>Glomeromycetes</taxon>
        <taxon>Diversisporales</taxon>
        <taxon>Gigasporaceae</taxon>
        <taxon>Gigaspora</taxon>
    </lineage>
</organism>
<protein>
    <submittedName>
        <fullName evidence="1">39931_t:CDS:1</fullName>
    </submittedName>
</protein>
<evidence type="ECO:0000313" key="2">
    <source>
        <dbReference type="Proteomes" id="UP000789901"/>
    </source>
</evidence>
<feature type="non-terminal residue" evidence="1">
    <location>
        <position position="1"/>
    </location>
</feature>
<name>A0ABN7W6R7_GIGMA</name>